<comment type="caution">
    <text evidence="4">The sequence shown here is derived from an EMBL/GenBank/DDBJ whole genome shotgun (WGS) entry which is preliminary data.</text>
</comment>
<dbReference type="Proteomes" id="UP001320159">
    <property type="component" value="Unassembled WGS sequence"/>
</dbReference>
<evidence type="ECO:0000313" key="5">
    <source>
        <dbReference type="Proteomes" id="UP001320159"/>
    </source>
</evidence>
<dbReference type="EMBL" id="PGCK01000002">
    <property type="protein sequence ID" value="MCD1293969.1"/>
    <property type="molecule type" value="Genomic_DNA"/>
</dbReference>
<evidence type="ECO:0000259" key="3">
    <source>
        <dbReference type="PROSITE" id="PS51146"/>
    </source>
</evidence>
<evidence type="ECO:0000256" key="1">
    <source>
        <dbReference type="ARBA" id="ARBA00022741"/>
    </source>
</evidence>
<gene>
    <name evidence="4" type="ORF">CUJ83_03025</name>
</gene>
<keyword evidence="5" id="KW-1185">Reference proteome</keyword>
<organism evidence="4 5">
    <name type="scientific">Methanooceanicella nereidis</name>
    <dbReference type="NCBI Taxonomy" id="2052831"/>
    <lineage>
        <taxon>Archaea</taxon>
        <taxon>Methanobacteriati</taxon>
        <taxon>Methanobacteriota</taxon>
        <taxon>Stenosarchaea group</taxon>
        <taxon>Methanomicrobia</taxon>
        <taxon>Methanocellales</taxon>
        <taxon>Methanocellaceae</taxon>
        <taxon>Methanooceanicella</taxon>
    </lineage>
</organism>
<dbReference type="SUPFAM" id="SSF52540">
    <property type="entry name" value="P-loop containing nucleoside triphosphate hydrolases"/>
    <property type="match status" value="1"/>
</dbReference>
<dbReference type="PANTHER" id="PTHR43637">
    <property type="entry name" value="UPF0273 PROTEIN TM_0370"/>
    <property type="match status" value="1"/>
</dbReference>
<accession>A0AAP2W673</accession>
<name>A0AAP2W673_9EURY</name>
<dbReference type="InterPro" id="IPR010624">
    <property type="entry name" value="KaiC_dom"/>
</dbReference>
<sequence length="243" mass="27026">MERVSTGIPELDKLTDGGYPKGKGVLITGSAGSGKTIIALHFIYRGCKDGKKCVYIATEEELEDLLYQAESVGLDVREHYGSGQLKIIKLYEERAYTTIQTMSLGFEKIDSLQSDIISLVEKVPKDTELIVIDNLGVFTLNMSMDEFRKQLDTLNLLLAKKGYTTLYIMDDTSNSRTEGVATYSVHGVIKLSIKDNPYTNMRERHIEISKMRSTMISLESHVFEITSGGIKINIKKGSGSLLP</sequence>
<dbReference type="SMART" id="SM00382">
    <property type="entry name" value="AAA"/>
    <property type="match status" value="1"/>
</dbReference>
<keyword evidence="2" id="KW-0067">ATP-binding</keyword>
<dbReference type="PRINTS" id="PR01874">
    <property type="entry name" value="DNAREPAIRADA"/>
</dbReference>
<dbReference type="Pfam" id="PF06745">
    <property type="entry name" value="ATPase"/>
    <property type="match status" value="1"/>
</dbReference>
<dbReference type="InterPro" id="IPR014774">
    <property type="entry name" value="KaiC-like_dom"/>
</dbReference>
<dbReference type="PANTHER" id="PTHR43637:SF2">
    <property type="entry name" value="PROTEIN GVPD 1"/>
    <property type="match status" value="1"/>
</dbReference>
<dbReference type="InterPro" id="IPR003593">
    <property type="entry name" value="AAA+_ATPase"/>
</dbReference>
<dbReference type="Gene3D" id="3.40.50.300">
    <property type="entry name" value="P-loop containing nucleotide triphosphate hydrolases"/>
    <property type="match status" value="1"/>
</dbReference>
<protein>
    <recommendedName>
        <fullName evidence="3">KaiC domain-containing protein</fullName>
    </recommendedName>
</protein>
<evidence type="ECO:0000313" key="4">
    <source>
        <dbReference type="EMBL" id="MCD1293969.1"/>
    </source>
</evidence>
<dbReference type="AlphaFoldDB" id="A0AAP2W673"/>
<dbReference type="InterPro" id="IPR027417">
    <property type="entry name" value="P-loop_NTPase"/>
</dbReference>
<keyword evidence="1" id="KW-0547">Nucleotide-binding</keyword>
<dbReference type="GO" id="GO:0005524">
    <property type="term" value="F:ATP binding"/>
    <property type="evidence" value="ECO:0007669"/>
    <property type="project" value="UniProtKB-KW"/>
</dbReference>
<evidence type="ECO:0000256" key="2">
    <source>
        <dbReference type="ARBA" id="ARBA00022840"/>
    </source>
</evidence>
<dbReference type="PROSITE" id="PS51146">
    <property type="entry name" value="KAIC"/>
    <property type="match status" value="1"/>
</dbReference>
<reference evidence="4 5" key="1">
    <citation type="submission" date="2017-11" db="EMBL/GenBank/DDBJ databases">
        <title>Isolation and Characterization of Family Methanocellaceae Species from Potential Methane Hydrate Area Offshore Southwestern Taiwan.</title>
        <authorList>
            <person name="Zhang W.-L."/>
            <person name="Chen W.-C."/>
            <person name="Lai M.-C."/>
            <person name="Chen S.-C."/>
        </authorList>
    </citation>
    <scope>NUCLEOTIDE SEQUENCE [LARGE SCALE GENOMIC DNA]</scope>
    <source>
        <strain evidence="4 5">CWC-04</strain>
    </source>
</reference>
<proteinExistence type="predicted"/>
<feature type="domain" description="KaiC" evidence="3">
    <location>
        <begin position="2"/>
        <end position="243"/>
    </location>
</feature>
<dbReference type="RefSeq" id="WP_230740479.1">
    <property type="nucleotide sequence ID" value="NZ_PGCK01000002.1"/>
</dbReference>